<comment type="caution">
    <text evidence="1">The sequence shown here is derived from an EMBL/GenBank/DDBJ whole genome shotgun (WGS) entry which is preliminary data.</text>
</comment>
<dbReference type="EMBL" id="JADNRY010000490">
    <property type="protein sequence ID" value="KAF9048161.1"/>
    <property type="molecule type" value="Genomic_DNA"/>
</dbReference>
<reference evidence="1" key="1">
    <citation type="submission" date="2020-11" db="EMBL/GenBank/DDBJ databases">
        <authorList>
            <consortium name="DOE Joint Genome Institute"/>
            <person name="Ahrendt S."/>
            <person name="Riley R."/>
            <person name="Andreopoulos W."/>
            <person name="Labutti K."/>
            <person name="Pangilinan J."/>
            <person name="Ruiz-Duenas F.J."/>
            <person name="Barrasa J.M."/>
            <person name="Sanchez-Garcia M."/>
            <person name="Camarero S."/>
            <person name="Miyauchi S."/>
            <person name="Serrano A."/>
            <person name="Linde D."/>
            <person name="Babiker R."/>
            <person name="Drula E."/>
            <person name="Ayuso-Fernandez I."/>
            <person name="Pacheco R."/>
            <person name="Padilla G."/>
            <person name="Ferreira P."/>
            <person name="Barriuso J."/>
            <person name="Kellner H."/>
            <person name="Castanera R."/>
            <person name="Alfaro M."/>
            <person name="Ramirez L."/>
            <person name="Pisabarro A.G."/>
            <person name="Kuo A."/>
            <person name="Tritt A."/>
            <person name="Lipzen A."/>
            <person name="He G."/>
            <person name="Yan M."/>
            <person name="Ng V."/>
            <person name="Cullen D."/>
            <person name="Martin F."/>
            <person name="Rosso M.-N."/>
            <person name="Henrissat B."/>
            <person name="Hibbett D."/>
            <person name="Martinez A.T."/>
            <person name="Grigoriev I.V."/>
        </authorList>
    </citation>
    <scope>NUCLEOTIDE SEQUENCE</scope>
    <source>
        <strain evidence="1">AH 40177</strain>
    </source>
</reference>
<evidence type="ECO:0000313" key="2">
    <source>
        <dbReference type="Proteomes" id="UP000772434"/>
    </source>
</evidence>
<dbReference type="OrthoDB" id="3065139at2759"/>
<name>A0A9P5P6B8_9AGAR</name>
<keyword evidence="2" id="KW-1185">Reference proteome</keyword>
<protein>
    <submittedName>
        <fullName evidence="1">Uncharacterized protein</fullName>
    </submittedName>
</protein>
<proteinExistence type="predicted"/>
<organism evidence="1 2">
    <name type="scientific">Rhodocollybia butyracea</name>
    <dbReference type="NCBI Taxonomy" id="206335"/>
    <lineage>
        <taxon>Eukaryota</taxon>
        <taxon>Fungi</taxon>
        <taxon>Dikarya</taxon>
        <taxon>Basidiomycota</taxon>
        <taxon>Agaricomycotina</taxon>
        <taxon>Agaricomycetes</taxon>
        <taxon>Agaricomycetidae</taxon>
        <taxon>Agaricales</taxon>
        <taxon>Marasmiineae</taxon>
        <taxon>Omphalotaceae</taxon>
        <taxon>Rhodocollybia</taxon>
    </lineage>
</organism>
<accession>A0A9P5P6B8</accession>
<dbReference type="AlphaFoldDB" id="A0A9P5P6B8"/>
<gene>
    <name evidence="1" type="ORF">BDP27DRAFT_1434336</name>
</gene>
<sequence length="202" mass="22501">MSTRNIAAPAANIPLPTLQAHAQNFLRWRDDEVAAALKDINLAHQKERRVCVEEMKPRSSPSFERVSADLEQASADLARLSCLEENMKFVVDALNEVGVQRTSMAGVQREYSAQHELPQLDDASSTMNQPLDAVVAIDTLLDVFDKRAQSHNQMEKEMAQLRTNLVGKDSRIAELEATVALLRGDVRTENGAKLMCINPRSY</sequence>
<evidence type="ECO:0000313" key="1">
    <source>
        <dbReference type="EMBL" id="KAF9048161.1"/>
    </source>
</evidence>
<dbReference type="Proteomes" id="UP000772434">
    <property type="component" value="Unassembled WGS sequence"/>
</dbReference>